<dbReference type="AlphaFoldDB" id="A0A556QGQ3"/>
<evidence type="ECO:0000256" key="1">
    <source>
        <dbReference type="ARBA" id="ARBA00006484"/>
    </source>
</evidence>
<dbReference type="OrthoDB" id="9781121at2"/>
<dbReference type="Pfam" id="PF13561">
    <property type="entry name" value="adh_short_C2"/>
    <property type="match status" value="1"/>
</dbReference>
<protein>
    <submittedName>
        <fullName evidence="3">SDR family oxidoreductase</fullName>
    </submittedName>
</protein>
<gene>
    <name evidence="3" type="ORF">FPL22_16270</name>
</gene>
<organism evidence="3 4">
    <name type="scientific">Rariglobus hedericola</name>
    <dbReference type="NCBI Taxonomy" id="2597822"/>
    <lineage>
        <taxon>Bacteria</taxon>
        <taxon>Pseudomonadati</taxon>
        <taxon>Verrucomicrobiota</taxon>
        <taxon>Opitutia</taxon>
        <taxon>Opitutales</taxon>
        <taxon>Opitutaceae</taxon>
        <taxon>Rariglobus</taxon>
    </lineage>
</organism>
<evidence type="ECO:0000313" key="3">
    <source>
        <dbReference type="EMBL" id="TSJ75814.1"/>
    </source>
</evidence>
<dbReference type="InterPro" id="IPR002347">
    <property type="entry name" value="SDR_fam"/>
</dbReference>
<comment type="similarity">
    <text evidence="1">Belongs to the short-chain dehydrogenases/reductases (SDR) family.</text>
</comment>
<keyword evidence="4" id="KW-1185">Reference proteome</keyword>
<keyword evidence="2" id="KW-0560">Oxidoreductase</keyword>
<dbReference type="InterPro" id="IPR036291">
    <property type="entry name" value="NAD(P)-bd_dom_sf"/>
</dbReference>
<proteinExistence type="inferred from homology"/>
<dbReference type="PANTHER" id="PTHR43639">
    <property type="entry name" value="OXIDOREDUCTASE, SHORT-CHAIN DEHYDROGENASE/REDUCTASE FAMILY (AFU_ORTHOLOGUE AFUA_5G02870)"/>
    <property type="match status" value="1"/>
</dbReference>
<dbReference type="EMBL" id="VMBG01000003">
    <property type="protein sequence ID" value="TSJ75814.1"/>
    <property type="molecule type" value="Genomic_DNA"/>
</dbReference>
<dbReference type="Gene3D" id="3.40.50.720">
    <property type="entry name" value="NAD(P)-binding Rossmann-like Domain"/>
    <property type="match status" value="1"/>
</dbReference>
<dbReference type="Proteomes" id="UP000315648">
    <property type="component" value="Unassembled WGS sequence"/>
</dbReference>
<dbReference type="InterPro" id="IPR020904">
    <property type="entry name" value="Sc_DH/Rdtase_CS"/>
</dbReference>
<dbReference type="GO" id="GO:0016491">
    <property type="term" value="F:oxidoreductase activity"/>
    <property type="evidence" value="ECO:0007669"/>
    <property type="project" value="UniProtKB-KW"/>
</dbReference>
<dbReference type="SUPFAM" id="SSF51735">
    <property type="entry name" value="NAD(P)-binding Rossmann-fold domains"/>
    <property type="match status" value="1"/>
</dbReference>
<reference evidence="3 4" key="1">
    <citation type="submission" date="2019-07" db="EMBL/GenBank/DDBJ databases">
        <title>Description of 53C-WASEF.</title>
        <authorList>
            <person name="Pitt A."/>
            <person name="Hahn M.W."/>
        </authorList>
    </citation>
    <scope>NUCLEOTIDE SEQUENCE [LARGE SCALE GENOMIC DNA]</scope>
    <source>
        <strain evidence="3 4">53C-WASEF</strain>
    </source>
</reference>
<dbReference type="PRINTS" id="PR00081">
    <property type="entry name" value="GDHRDH"/>
</dbReference>
<dbReference type="PROSITE" id="PS00061">
    <property type="entry name" value="ADH_SHORT"/>
    <property type="match status" value="1"/>
</dbReference>
<evidence type="ECO:0000313" key="4">
    <source>
        <dbReference type="Proteomes" id="UP000315648"/>
    </source>
</evidence>
<sequence>MRLDLPEQRIDPARHFGEHIHRNRVAGLLRRADRLARRLRHTGQCRRQRPQVLRSVESLQRIRLKPRVFRQRANVSVYAATKAAVDGLTRSFAKELGARKIRVNSINPGLVETEGLHASPVSQGKDAVAASTPLGRIGQPDDIAPAVVYLASDDSSWVTGETHTIAGGVR</sequence>
<comment type="caution">
    <text evidence="3">The sequence shown here is derived from an EMBL/GenBank/DDBJ whole genome shotgun (WGS) entry which is preliminary data.</text>
</comment>
<dbReference type="CDD" id="cd05233">
    <property type="entry name" value="SDR_c"/>
    <property type="match status" value="1"/>
</dbReference>
<evidence type="ECO:0000256" key="2">
    <source>
        <dbReference type="ARBA" id="ARBA00023002"/>
    </source>
</evidence>
<name>A0A556QGQ3_9BACT</name>
<dbReference type="PANTHER" id="PTHR43639:SF1">
    <property type="entry name" value="SHORT-CHAIN DEHYDROGENASE_REDUCTASE FAMILY PROTEIN"/>
    <property type="match status" value="1"/>
</dbReference>
<accession>A0A556QGQ3</accession>